<comment type="function">
    <text evidence="1">Mediates coordination of peptidoglycan synthesis and outer membrane constriction during cell division.</text>
</comment>
<dbReference type="NCBIfam" id="TIGR02795">
    <property type="entry name" value="tol_pal_ybgF"/>
    <property type="match status" value="1"/>
</dbReference>
<keyword evidence="1" id="KW-0131">Cell cycle</keyword>
<reference evidence="3 4" key="1">
    <citation type="journal article" date="2018" name="Int. J. Syst. Evol. Microbiol.">
        <title>Uliginosibacterium sediminicola sp. nov., isolated from freshwater sediment.</title>
        <authorList>
            <person name="Hwang W.M."/>
            <person name="Kim S.M."/>
            <person name="Kang K."/>
            <person name="Ahn T.Y."/>
        </authorList>
    </citation>
    <scope>NUCLEOTIDE SEQUENCE [LARGE SCALE GENOMIC DNA]</scope>
    <source>
        <strain evidence="3 4">M1-21</strain>
    </source>
</reference>
<accession>A0ABU9YUZ0</accession>
<dbReference type="Proteomes" id="UP001410394">
    <property type="component" value="Unassembled WGS sequence"/>
</dbReference>
<dbReference type="InterPro" id="IPR034706">
    <property type="entry name" value="CpoB"/>
</dbReference>
<dbReference type="InterPro" id="IPR011990">
    <property type="entry name" value="TPR-like_helical_dom_sf"/>
</dbReference>
<dbReference type="Gene3D" id="1.20.5.110">
    <property type="match status" value="1"/>
</dbReference>
<evidence type="ECO:0000259" key="2">
    <source>
        <dbReference type="Pfam" id="PF16331"/>
    </source>
</evidence>
<dbReference type="EMBL" id="JBDIVE010000001">
    <property type="protein sequence ID" value="MEN3067529.1"/>
    <property type="molecule type" value="Genomic_DNA"/>
</dbReference>
<proteinExistence type="inferred from homology"/>
<protein>
    <recommendedName>
        <fullName evidence="1">Cell division coordinator CpoB</fullName>
    </recommendedName>
</protein>
<feature type="signal peptide" evidence="1">
    <location>
        <begin position="1"/>
        <end position="25"/>
    </location>
</feature>
<sequence length="259" mass="28641" precursor="true">MYATSRLSLRVLGVCLLLAALPARAGLFDDEEARKRIEQVRIETEDRLLKLEESARAQLQLANQIESLRSEIARLRGQQEVTANDLDQSQKRQKDFYLDLDARLRKLETTITELSQKLAANAAAAAAKPPEPAVDPAQESKDYEAAINALRAGKHVDAAFAFRQFIKTWPKSSFLPGAHYWAAVATAQARDFDSAAEFYGKLLNGWPDDALAPDAMLGLATCQQELGDAKTARKTLEVLLSKYPKSEAAKTAKQRLAKK</sequence>
<comment type="subcellular location">
    <subcellularLocation>
        <location evidence="1">Periplasm</location>
    </subcellularLocation>
</comment>
<dbReference type="HAMAP" id="MF_02066">
    <property type="entry name" value="CpoB"/>
    <property type="match status" value="1"/>
</dbReference>
<dbReference type="Gene3D" id="1.25.40.10">
    <property type="entry name" value="Tetratricopeptide repeat domain"/>
    <property type="match status" value="1"/>
</dbReference>
<comment type="caution">
    <text evidence="3">The sequence shown here is derived from an EMBL/GenBank/DDBJ whole genome shotgun (WGS) entry which is preliminary data.</text>
</comment>
<dbReference type="SUPFAM" id="SSF48452">
    <property type="entry name" value="TPR-like"/>
    <property type="match status" value="1"/>
</dbReference>
<comment type="similarity">
    <text evidence="1">Belongs to the CpoB family.</text>
</comment>
<dbReference type="InterPro" id="IPR014162">
    <property type="entry name" value="CpoB_C"/>
</dbReference>
<keyword evidence="1" id="KW-0132">Cell division</keyword>
<feature type="chain" id="PRO_5044923446" description="Cell division coordinator CpoB" evidence="1">
    <location>
        <begin position="26"/>
        <end position="259"/>
    </location>
</feature>
<dbReference type="RefSeq" id="WP_345918294.1">
    <property type="nucleotide sequence ID" value="NZ_JBDIVE010000001.1"/>
</dbReference>
<keyword evidence="1" id="KW-0574">Periplasm</keyword>
<keyword evidence="1" id="KW-0175">Coiled coil</keyword>
<keyword evidence="1" id="KW-0732">Signal</keyword>
<gene>
    <name evidence="3" type="primary">ybgF</name>
    <name evidence="1" type="synonym">cpoB</name>
    <name evidence="3" type="ORF">ABDB84_03495</name>
</gene>
<dbReference type="Pfam" id="PF14559">
    <property type="entry name" value="TPR_19"/>
    <property type="match status" value="1"/>
</dbReference>
<organism evidence="3 4">
    <name type="scientific">Uliginosibacterium sediminicola</name>
    <dbReference type="NCBI Taxonomy" id="2024550"/>
    <lineage>
        <taxon>Bacteria</taxon>
        <taxon>Pseudomonadati</taxon>
        <taxon>Pseudomonadota</taxon>
        <taxon>Betaproteobacteria</taxon>
        <taxon>Rhodocyclales</taxon>
        <taxon>Zoogloeaceae</taxon>
        <taxon>Uliginosibacterium</taxon>
    </lineage>
</organism>
<dbReference type="InterPro" id="IPR032519">
    <property type="entry name" value="YbgF_tri"/>
</dbReference>
<feature type="coiled-coil region" evidence="1">
    <location>
        <begin position="34"/>
        <end position="117"/>
    </location>
</feature>
<name>A0ABU9YUZ0_9RHOO</name>
<evidence type="ECO:0000313" key="3">
    <source>
        <dbReference type="EMBL" id="MEN3067529.1"/>
    </source>
</evidence>
<evidence type="ECO:0000256" key="1">
    <source>
        <dbReference type="HAMAP-Rule" id="MF_02066"/>
    </source>
</evidence>
<dbReference type="Pfam" id="PF16331">
    <property type="entry name" value="TolA_bind_tri"/>
    <property type="match status" value="1"/>
</dbReference>
<evidence type="ECO:0000313" key="4">
    <source>
        <dbReference type="Proteomes" id="UP001410394"/>
    </source>
</evidence>
<keyword evidence="4" id="KW-1185">Reference proteome</keyword>
<feature type="domain" description="YbgF trimerisation" evidence="2">
    <location>
        <begin position="44"/>
        <end position="110"/>
    </location>
</feature>